<dbReference type="Gene3D" id="3.40.50.720">
    <property type="entry name" value="NAD(P)-binding Rossmann-like Domain"/>
    <property type="match status" value="1"/>
</dbReference>
<dbReference type="InterPro" id="IPR036291">
    <property type="entry name" value="NAD(P)-bd_dom_sf"/>
</dbReference>
<evidence type="ECO:0000313" key="6">
    <source>
        <dbReference type="EMBL" id="MBB5056733.1"/>
    </source>
</evidence>
<evidence type="ECO:0000256" key="2">
    <source>
        <dbReference type="ARBA" id="ARBA00023027"/>
    </source>
</evidence>
<dbReference type="PANTHER" id="PTHR43580">
    <property type="entry name" value="OXIDOREDUCTASE GLYR1-RELATED"/>
    <property type="match status" value="1"/>
</dbReference>
<dbReference type="Proteomes" id="UP000540989">
    <property type="component" value="Unassembled WGS sequence"/>
</dbReference>
<evidence type="ECO:0000259" key="4">
    <source>
        <dbReference type="Pfam" id="PF03446"/>
    </source>
</evidence>
<keyword evidence="1" id="KW-0560">Oxidoreductase</keyword>
<comment type="caution">
    <text evidence="6">The sequence shown here is derived from an EMBL/GenBank/DDBJ whole genome shotgun (WGS) entry which is preliminary data.</text>
</comment>
<dbReference type="SUPFAM" id="SSF51735">
    <property type="entry name" value="NAD(P)-binding Rossmann-fold domains"/>
    <property type="match status" value="1"/>
</dbReference>
<name>A0A7W8E2B8_9BACT</name>
<feature type="active site" evidence="3">
    <location>
        <position position="170"/>
    </location>
</feature>
<accession>A0A7W8E2B8</accession>
<dbReference type="InterPro" id="IPR006115">
    <property type="entry name" value="6PGDH_NADP-bd"/>
</dbReference>
<dbReference type="Pfam" id="PF14833">
    <property type="entry name" value="NAD_binding_11"/>
    <property type="match status" value="1"/>
</dbReference>
<evidence type="ECO:0000313" key="7">
    <source>
        <dbReference type="Proteomes" id="UP000540989"/>
    </source>
</evidence>
<organism evidence="6 7">
    <name type="scientific">Granulicella aggregans</name>
    <dbReference type="NCBI Taxonomy" id="474949"/>
    <lineage>
        <taxon>Bacteria</taxon>
        <taxon>Pseudomonadati</taxon>
        <taxon>Acidobacteriota</taxon>
        <taxon>Terriglobia</taxon>
        <taxon>Terriglobales</taxon>
        <taxon>Acidobacteriaceae</taxon>
        <taxon>Granulicella</taxon>
    </lineage>
</organism>
<protein>
    <submittedName>
        <fullName evidence="6">3-hydroxyisobutyrate dehydrogenase-like beta-hydroxyacid dehydrogenase</fullName>
    </submittedName>
</protein>
<dbReference type="RefSeq" id="WP_184214872.1">
    <property type="nucleotide sequence ID" value="NZ_JACHIP010000002.1"/>
</dbReference>
<dbReference type="Pfam" id="PF03446">
    <property type="entry name" value="NAD_binding_2"/>
    <property type="match status" value="1"/>
</dbReference>
<dbReference type="InterPro" id="IPR013328">
    <property type="entry name" value="6PGD_dom2"/>
</dbReference>
<feature type="domain" description="6-phosphogluconate dehydrogenase NADP-binding" evidence="4">
    <location>
        <begin position="2"/>
        <end position="160"/>
    </location>
</feature>
<dbReference type="InterPro" id="IPR029154">
    <property type="entry name" value="HIBADH-like_NADP-bd"/>
</dbReference>
<dbReference type="InterPro" id="IPR008927">
    <property type="entry name" value="6-PGluconate_DH-like_C_sf"/>
</dbReference>
<gene>
    <name evidence="6" type="ORF">HDF16_001418</name>
</gene>
<evidence type="ECO:0000256" key="3">
    <source>
        <dbReference type="PIRSR" id="PIRSR000103-1"/>
    </source>
</evidence>
<dbReference type="GO" id="GO:0050661">
    <property type="term" value="F:NADP binding"/>
    <property type="evidence" value="ECO:0007669"/>
    <property type="project" value="InterPro"/>
</dbReference>
<dbReference type="Gene3D" id="1.10.1040.10">
    <property type="entry name" value="N-(1-d-carboxylethyl)-l-norvaline Dehydrogenase, domain 2"/>
    <property type="match status" value="1"/>
</dbReference>
<sequence length="297" mass="31294">MQIAFLGLGKMGTAIASLLIDKGHSLTVWNRSASAADPLVQRGAVLASPPTEAVRSAEIIFTMLTDDSAVEDVLFTQGTLAAIPSNAIHISLSTISVALAERLEAAHTEHHQLFLSVPVFGRPNVAAEGKLWLAIAGDSAVINEAMPVLEHISRGHTIVGTRPSQANAVKVAGNFMITSIIASLSEAFTVAEANGIDPAIFLETVNSALFQSAFVGNYGKFMIDPPQSPGATVKLGAKDTRLFREAAQSSHTPTPLGDLYQQHMQAAIAAGRGDEDWAAGYLSQTRAEAEILSIAQE</sequence>
<dbReference type="GO" id="GO:0051287">
    <property type="term" value="F:NAD binding"/>
    <property type="evidence" value="ECO:0007669"/>
    <property type="project" value="InterPro"/>
</dbReference>
<proteinExistence type="predicted"/>
<dbReference type="SUPFAM" id="SSF48179">
    <property type="entry name" value="6-phosphogluconate dehydrogenase C-terminal domain-like"/>
    <property type="match status" value="1"/>
</dbReference>
<evidence type="ECO:0000259" key="5">
    <source>
        <dbReference type="Pfam" id="PF14833"/>
    </source>
</evidence>
<reference evidence="6 7" key="1">
    <citation type="submission" date="2020-08" db="EMBL/GenBank/DDBJ databases">
        <title>Genomic Encyclopedia of Type Strains, Phase IV (KMG-V): Genome sequencing to study the core and pangenomes of soil and plant-associated prokaryotes.</title>
        <authorList>
            <person name="Whitman W."/>
        </authorList>
    </citation>
    <scope>NUCLEOTIDE SEQUENCE [LARGE SCALE GENOMIC DNA]</scope>
    <source>
        <strain evidence="6 7">M8UP14</strain>
    </source>
</reference>
<dbReference type="GO" id="GO:0016491">
    <property type="term" value="F:oxidoreductase activity"/>
    <property type="evidence" value="ECO:0007669"/>
    <property type="project" value="UniProtKB-KW"/>
</dbReference>
<dbReference type="AlphaFoldDB" id="A0A7W8E2B8"/>
<dbReference type="InterPro" id="IPR015815">
    <property type="entry name" value="HIBADH-related"/>
</dbReference>
<dbReference type="PIRSF" id="PIRSF000103">
    <property type="entry name" value="HIBADH"/>
    <property type="match status" value="1"/>
</dbReference>
<dbReference type="EMBL" id="JACHIP010000002">
    <property type="protein sequence ID" value="MBB5056733.1"/>
    <property type="molecule type" value="Genomic_DNA"/>
</dbReference>
<evidence type="ECO:0000256" key="1">
    <source>
        <dbReference type="ARBA" id="ARBA00023002"/>
    </source>
</evidence>
<dbReference type="InterPro" id="IPR051265">
    <property type="entry name" value="HIBADH-related_NP60_sf"/>
</dbReference>
<keyword evidence="7" id="KW-1185">Reference proteome</keyword>
<dbReference type="PANTHER" id="PTHR43580:SF2">
    <property type="entry name" value="CYTOKINE-LIKE NUCLEAR FACTOR N-PAC"/>
    <property type="match status" value="1"/>
</dbReference>
<feature type="domain" description="3-hydroxyisobutyrate dehydrogenase-like NAD-binding" evidence="5">
    <location>
        <begin position="165"/>
        <end position="279"/>
    </location>
</feature>
<keyword evidence="2" id="KW-0520">NAD</keyword>